<proteinExistence type="predicted"/>
<name>A0A2P2J2R9_RHIMU</name>
<accession>A0A2P2J2R9</accession>
<dbReference type="AlphaFoldDB" id="A0A2P2J2R9"/>
<evidence type="ECO:0000313" key="1">
    <source>
        <dbReference type="EMBL" id="MBW87806.1"/>
    </source>
</evidence>
<protein>
    <submittedName>
        <fullName evidence="1">Uncharacterized protein</fullName>
    </submittedName>
</protein>
<sequence length="42" mass="4461">MLGYCTSLIQFSLVASSSSSPKINQNQGMVELGVLVYLAVVL</sequence>
<reference evidence="1" key="1">
    <citation type="submission" date="2018-02" db="EMBL/GenBank/DDBJ databases">
        <title>Rhizophora mucronata_Transcriptome.</title>
        <authorList>
            <person name="Meera S.P."/>
            <person name="Sreeshan A."/>
            <person name="Augustine A."/>
        </authorList>
    </citation>
    <scope>NUCLEOTIDE SEQUENCE</scope>
    <source>
        <tissue evidence="1">Leaf</tissue>
    </source>
</reference>
<dbReference type="EMBL" id="GGEC01007323">
    <property type="protein sequence ID" value="MBW87806.1"/>
    <property type="molecule type" value="Transcribed_RNA"/>
</dbReference>
<organism evidence="1">
    <name type="scientific">Rhizophora mucronata</name>
    <name type="common">Asiatic mangrove</name>
    <dbReference type="NCBI Taxonomy" id="61149"/>
    <lineage>
        <taxon>Eukaryota</taxon>
        <taxon>Viridiplantae</taxon>
        <taxon>Streptophyta</taxon>
        <taxon>Embryophyta</taxon>
        <taxon>Tracheophyta</taxon>
        <taxon>Spermatophyta</taxon>
        <taxon>Magnoliopsida</taxon>
        <taxon>eudicotyledons</taxon>
        <taxon>Gunneridae</taxon>
        <taxon>Pentapetalae</taxon>
        <taxon>rosids</taxon>
        <taxon>fabids</taxon>
        <taxon>Malpighiales</taxon>
        <taxon>Rhizophoraceae</taxon>
        <taxon>Rhizophora</taxon>
    </lineage>
</organism>